<dbReference type="OrthoDB" id="9810005at2"/>
<feature type="region of interest" description="Disordered" evidence="2">
    <location>
        <begin position="127"/>
        <end position="149"/>
    </location>
</feature>
<feature type="binding site" evidence="1">
    <location>
        <position position="90"/>
    </location>
    <ligand>
        <name>a divalent metal cation</name>
        <dbReference type="ChEBI" id="CHEBI:60240"/>
        <label>1</label>
    </ligand>
</feature>
<evidence type="ECO:0000256" key="2">
    <source>
        <dbReference type="SAM" id="MobiDB-lite"/>
    </source>
</evidence>
<dbReference type="Gene3D" id="3.20.20.140">
    <property type="entry name" value="Metal-dependent hydrolases"/>
    <property type="match status" value="1"/>
</dbReference>
<sequence length="289" mass="30416">MEQFYDMHCHVGFAPAPAALAAAGAQAGIAALSCTVTPAEYERLHSGLSSAPNVAVALGVHPWWIADGRVGDAELNRFCELAASTRFIGEIGLDFAGPRDTAESRARQVAALERILDTCSTSPAAPAYQGDAANGKATSAGVADGDDADASDAESSKLISIHAVNAAGTVLDLLQEANTLARHRVILHWFSGTSDDLNRAVTAGCHFSVGPRMLASRRGREYARQIPLDRLLLETDMPSREGETLPANIWRAELGNALAGIAQLKNIDRDLLTEHLATTSSALLGIPAI</sequence>
<comment type="caution">
    <text evidence="3">The sequence shown here is derived from an EMBL/GenBank/DDBJ whole genome shotgun (WGS) entry which is preliminary data.</text>
</comment>
<gene>
    <name evidence="3" type="ORF">GKZ27_07805</name>
</gene>
<protein>
    <submittedName>
        <fullName evidence="3">TatD family deoxyribonuclease</fullName>
    </submittedName>
</protein>
<evidence type="ECO:0000313" key="4">
    <source>
        <dbReference type="Proteomes" id="UP000463388"/>
    </source>
</evidence>
<dbReference type="Proteomes" id="UP000463388">
    <property type="component" value="Unassembled WGS sequence"/>
</dbReference>
<keyword evidence="4" id="KW-1185">Reference proteome</keyword>
<dbReference type="GO" id="GO:0046872">
    <property type="term" value="F:metal ion binding"/>
    <property type="evidence" value="ECO:0007669"/>
    <property type="project" value="UniProtKB-KW"/>
</dbReference>
<name>A0A6N8JQD7_9ACTN</name>
<dbReference type="SUPFAM" id="SSF51556">
    <property type="entry name" value="Metallo-dependent hydrolases"/>
    <property type="match status" value="2"/>
</dbReference>
<feature type="binding site" evidence="1">
    <location>
        <position position="8"/>
    </location>
    <ligand>
        <name>a divalent metal cation</name>
        <dbReference type="ChEBI" id="CHEBI:60240"/>
        <label>1</label>
    </ligand>
</feature>
<keyword evidence="1" id="KW-0479">Metal-binding</keyword>
<evidence type="ECO:0000256" key="1">
    <source>
        <dbReference type="PIRSR" id="PIRSR005902-1"/>
    </source>
</evidence>
<evidence type="ECO:0000313" key="3">
    <source>
        <dbReference type="EMBL" id="MVX61357.1"/>
    </source>
</evidence>
<feature type="binding site" evidence="1">
    <location>
        <position position="236"/>
    </location>
    <ligand>
        <name>a divalent metal cation</name>
        <dbReference type="ChEBI" id="CHEBI:60240"/>
        <label>1</label>
    </ligand>
</feature>
<feature type="binding site" evidence="1">
    <location>
        <position position="10"/>
    </location>
    <ligand>
        <name>a divalent metal cation</name>
        <dbReference type="ChEBI" id="CHEBI:60240"/>
        <label>1</label>
    </ligand>
</feature>
<dbReference type="AlphaFoldDB" id="A0A6N8JQD7"/>
<dbReference type="GO" id="GO:0016788">
    <property type="term" value="F:hydrolase activity, acting on ester bonds"/>
    <property type="evidence" value="ECO:0007669"/>
    <property type="project" value="InterPro"/>
</dbReference>
<dbReference type="RefSeq" id="WP_160346491.1">
    <property type="nucleotide sequence ID" value="NZ_WSRR01000018.1"/>
</dbReference>
<dbReference type="EMBL" id="WSRR01000018">
    <property type="protein sequence ID" value="MVX61357.1"/>
    <property type="molecule type" value="Genomic_DNA"/>
</dbReference>
<accession>A0A6N8JQD7</accession>
<dbReference type="PANTHER" id="PTHR47176:SF1">
    <property type="entry name" value="OS04G0577500 PROTEIN"/>
    <property type="match status" value="1"/>
</dbReference>
<dbReference type="InterPro" id="IPR032466">
    <property type="entry name" value="Metal_Hydrolase"/>
</dbReference>
<dbReference type="InterPro" id="IPR001130">
    <property type="entry name" value="TatD-like"/>
</dbReference>
<dbReference type="PIRSF" id="PIRSF005902">
    <property type="entry name" value="DNase_TatD"/>
    <property type="match status" value="1"/>
</dbReference>
<dbReference type="Pfam" id="PF01026">
    <property type="entry name" value="TatD_DNase"/>
    <property type="match status" value="2"/>
</dbReference>
<reference evidence="3 4" key="1">
    <citation type="submission" date="2019-12" db="EMBL/GenBank/DDBJ databases">
        <title>Microbes associate with the intestines of laboratory mice.</title>
        <authorList>
            <person name="Navarre W."/>
            <person name="Wong E."/>
        </authorList>
    </citation>
    <scope>NUCLEOTIDE SEQUENCE [LARGE SCALE GENOMIC DNA]</scope>
    <source>
        <strain evidence="3 4">NM66_B29</strain>
    </source>
</reference>
<dbReference type="PANTHER" id="PTHR47176">
    <property type="entry name" value="OSJNBA0020J04.13 PROTEIN"/>
    <property type="match status" value="1"/>
</dbReference>
<feature type="binding site" evidence="1">
    <location>
        <position position="162"/>
    </location>
    <ligand>
        <name>a divalent metal cation</name>
        <dbReference type="ChEBI" id="CHEBI:60240"/>
        <label>2</label>
    </ligand>
</feature>
<proteinExistence type="predicted"/>
<feature type="binding site" evidence="1">
    <location>
        <position position="188"/>
    </location>
    <ligand>
        <name>a divalent metal cation</name>
        <dbReference type="ChEBI" id="CHEBI:60240"/>
        <label>2</label>
    </ligand>
</feature>
<organism evidence="3 4">
    <name type="scientific">Adlercreutzia mucosicola</name>
    <dbReference type="NCBI Taxonomy" id="580026"/>
    <lineage>
        <taxon>Bacteria</taxon>
        <taxon>Bacillati</taxon>
        <taxon>Actinomycetota</taxon>
        <taxon>Coriobacteriia</taxon>
        <taxon>Eggerthellales</taxon>
        <taxon>Eggerthellaceae</taxon>
        <taxon>Adlercreutzia</taxon>
    </lineage>
</organism>